<evidence type="ECO:0000313" key="3">
    <source>
        <dbReference type="Proteomes" id="UP000811619"/>
    </source>
</evidence>
<organism evidence="2 3">
    <name type="scientific">Claviceps africana</name>
    <dbReference type="NCBI Taxonomy" id="83212"/>
    <lineage>
        <taxon>Eukaryota</taxon>
        <taxon>Fungi</taxon>
        <taxon>Dikarya</taxon>
        <taxon>Ascomycota</taxon>
        <taxon>Pezizomycotina</taxon>
        <taxon>Sordariomycetes</taxon>
        <taxon>Hypocreomycetidae</taxon>
        <taxon>Hypocreales</taxon>
        <taxon>Clavicipitaceae</taxon>
        <taxon>Claviceps</taxon>
    </lineage>
</organism>
<sequence>MRLSAGAFGRSVSGKEERSTETGMSEYLMTSDSETPQKLANHGTKPHAPTPAVTGVYDRVPMKLDP</sequence>
<dbReference type="Proteomes" id="UP000811619">
    <property type="component" value="Unassembled WGS sequence"/>
</dbReference>
<feature type="compositionally biased region" description="Polar residues" evidence="1">
    <location>
        <begin position="28"/>
        <end position="38"/>
    </location>
</feature>
<evidence type="ECO:0000256" key="1">
    <source>
        <dbReference type="SAM" id="MobiDB-lite"/>
    </source>
</evidence>
<feature type="region of interest" description="Disordered" evidence="1">
    <location>
        <begin position="1"/>
        <end position="66"/>
    </location>
</feature>
<reference evidence="2" key="1">
    <citation type="journal article" date="2020" name="bioRxiv">
        <title>Whole genome comparisons of ergot fungi reveals the divergence and evolution of species within the genus Claviceps are the result of varying mechanisms driving genome evolution and host range expansion.</title>
        <authorList>
            <person name="Wyka S.A."/>
            <person name="Mondo S.J."/>
            <person name="Liu M."/>
            <person name="Dettman J."/>
            <person name="Nalam V."/>
            <person name="Broders K.D."/>
        </authorList>
    </citation>
    <scope>NUCLEOTIDE SEQUENCE</scope>
    <source>
        <strain evidence="2">CCC 489</strain>
    </source>
</reference>
<gene>
    <name evidence="2" type="ORF">E4U42_007543</name>
</gene>
<protein>
    <submittedName>
        <fullName evidence="2">Uncharacterized protein</fullName>
    </submittedName>
</protein>
<dbReference type="EMBL" id="SRPY01000087">
    <property type="protein sequence ID" value="KAG5928976.1"/>
    <property type="molecule type" value="Genomic_DNA"/>
</dbReference>
<accession>A0A8K0JGS1</accession>
<evidence type="ECO:0000313" key="2">
    <source>
        <dbReference type="EMBL" id="KAG5928976.1"/>
    </source>
</evidence>
<dbReference type="AlphaFoldDB" id="A0A8K0JGS1"/>
<proteinExistence type="predicted"/>
<name>A0A8K0JGS1_9HYPO</name>
<comment type="caution">
    <text evidence="2">The sequence shown here is derived from an EMBL/GenBank/DDBJ whole genome shotgun (WGS) entry which is preliminary data.</text>
</comment>
<keyword evidence="3" id="KW-1185">Reference proteome</keyword>